<accession>A0ABT4Q887</accession>
<comment type="caution">
    <text evidence="2">The sequence shown here is derived from an EMBL/GenBank/DDBJ whole genome shotgun (WGS) entry which is preliminary data.</text>
</comment>
<dbReference type="Proteomes" id="UP001527882">
    <property type="component" value="Unassembled WGS sequence"/>
</dbReference>
<organism evidence="2 3">
    <name type="scientific">Paenibacillus gyeongsangnamensis</name>
    <dbReference type="NCBI Taxonomy" id="3388067"/>
    <lineage>
        <taxon>Bacteria</taxon>
        <taxon>Bacillati</taxon>
        <taxon>Bacillota</taxon>
        <taxon>Bacilli</taxon>
        <taxon>Bacillales</taxon>
        <taxon>Paenibacillaceae</taxon>
        <taxon>Paenibacillus</taxon>
    </lineage>
</organism>
<keyword evidence="1" id="KW-0812">Transmembrane</keyword>
<proteinExistence type="predicted"/>
<name>A0ABT4Q887_9BACL</name>
<feature type="transmembrane region" description="Helical" evidence="1">
    <location>
        <begin position="6"/>
        <end position="24"/>
    </location>
</feature>
<evidence type="ECO:0000313" key="2">
    <source>
        <dbReference type="EMBL" id="MCZ8513007.1"/>
    </source>
</evidence>
<keyword evidence="3" id="KW-1185">Reference proteome</keyword>
<dbReference type="EMBL" id="JAQAGZ010000006">
    <property type="protein sequence ID" value="MCZ8513007.1"/>
    <property type="molecule type" value="Genomic_DNA"/>
</dbReference>
<keyword evidence="1" id="KW-0472">Membrane</keyword>
<dbReference type="InterPro" id="IPR031616">
    <property type="entry name" value="BsrE-like"/>
</dbReference>
<evidence type="ECO:0000256" key="1">
    <source>
        <dbReference type="SAM" id="Phobius"/>
    </source>
</evidence>
<dbReference type="RefSeq" id="WP_269881603.1">
    <property type="nucleotide sequence ID" value="NZ_JAQAGZ010000006.1"/>
</dbReference>
<protein>
    <submittedName>
        <fullName evidence="2">Holin-like toxin</fullName>
    </submittedName>
</protein>
<sequence length="27" mass="3231">MEVKDSISMMFMFGMFILALLSYLRKK</sequence>
<keyword evidence="1" id="KW-1133">Transmembrane helix</keyword>
<evidence type="ECO:0000313" key="3">
    <source>
        <dbReference type="Proteomes" id="UP001527882"/>
    </source>
</evidence>
<reference evidence="2 3" key="1">
    <citation type="submission" date="2022-12" db="EMBL/GenBank/DDBJ databases">
        <title>Draft genome sequence of Paenibacillus sp. dW9.</title>
        <authorList>
            <person name="Choi E.-W."/>
            <person name="Kim D.-U."/>
        </authorList>
    </citation>
    <scope>NUCLEOTIDE SEQUENCE [LARGE SCALE GENOMIC DNA]</scope>
    <source>
        <strain evidence="3">dW9</strain>
    </source>
</reference>
<gene>
    <name evidence="2" type="ORF">O9H85_11355</name>
</gene>
<dbReference type="Pfam" id="PF16935">
    <property type="entry name" value="Hol_Tox"/>
    <property type="match status" value="1"/>
</dbReference>